<dbReference type="PANTHER" id="PTHR15633">
    <property type="entry name" value="NUCLEOLAR PROTEIN 11"/>
    <property type="match status" value="1"/>
</dbReference>
<reference evidence="2" key="1">
    <citation type="journal article" date="2013" name="Proc. Natl. Acad. Sci. U.S.A.">
        <title>Genome structure and metabolic features in the red seaweed Chondrus crispus shed light on evolution of the Archaeplastida.</title>
        <authorList>
            <person name="Collen J."/>
            <person name="Porcel B."/>
            <person name="Carre W."/>
            <person name="Ball S.G."/>
            <person name="Chaparro C."/>
            <person name="Tonon T."/>
            <person name="Barbeyron T."/>
            <person name="Michel G."/>
            <person name="Noel B."/>
            <person name="Valentin K."/>
            <person name="Elias M."/>
            <person name="Artiguenave F."/>
            <person name="Arun A."/>
            <person name="Aury J.M."/>
            <person name="Barbosa-Neto J.F."/>
            <person name="Bothwell J.H."/>
            <person name="Bouget F.Y."/>
            <person name="Brillet L."/>
            <person name="Cabello-Hurtado F."/>
            <person name="Capella-Gutierrez S."/>
            <person name="Charrier B."/>
            <person name="Cladiere L."/>
            <person name="Cock J.M."/>
            <person name="Coelho S.M."/>
            <person name="Colleoni C."/>
            <person name="Czjzek M."/>
            <person name="Da Silva C."/>
            <person name="Delage L."/>
            <person name="Denoeud F."/>
            <person name="Deschamps P."/>
            <person name="Dittami S.M."/>
            <person name="Gabaldon T."/>
            <person name="Gachon C.M."/>
            <person name="Groisillier A."/>
            <person name="Herve C."/>
            <person name="Jabbari K."/>
            <person name="Katinka M."/>
            <person name="Kloareg B."/>
            <person name="Kowalczyk N."/>
            <person name="Labadie K."/>
            <person name="Leblanc C."/>
            <person name="Lopez P.J."/>
            <person name="McLachlan D.H."/>
            <person name="Meslet-Cladiere L."/>
            <person name="Moustafa A."/>
            <person name="Nehr Z."/>
            <person name="Nyvall Collen P."/>
            <person name="Panaud O."/>
            <person name="Partensky F."/>
            <person name="Poulain J."/>
            <person name="Rensing S.A."/>
            <person name="Rousvoal S."/>
            <person name="Samson G."/>
            <person name="Symeonidi A."/>
            <person name="Weissenbach J."/>
            <person name="Zambounis A."/>
            <person name="Wincker P."/>
            <person name="Boyen C."/>
        </authorList>
    </citation>
    <scope>NUCLEOTIDE SEQUENCE [LARGE SCALE GENOMIC DNA]</scope>
    <source>
        <strain evidence="2">cv. Stackhouse</strain>
    </source>
</reference>
<dbReference type="EMBL" id="HG002126">
    <property type="protein sequence ID" value="CDF40132.1"/>
    <property type="molecule type" value="Genomic_DNA"/>
</dbReference>
<dbReference type="SUPFAM" id="SSF50978">
    <property type="entry name" value="WD40 repeat-like"/>
    <property type="match status" value="1"/>
</dbReference>
<dbReference type="PANTHER" id="PTHR15633:SF2">
    <property type="entry name" value="NUCLEOLAR PROTEIN 11"/>
    <property type="match status" value="1"/>
</dbReference>
<protein>
    <submittedName>
        <fullName evidence="1">Uncharacterized protein</fullName>
    </submittedName>
</protein>
<dbReference type="AlphaFoldDB" id="R7QNQ2"/>
<dbReference type="RefSeq" id="XP_005710426.1">
    <property type="nucleotide sequence ID" value="XM_005710369.1"/>
</dbReference>
<dbReference type="Gramene" id="CDF40132">
    <property type="protein sequence ID" value="CDF40132"/>
    <property type="gene ID" value="CHC_T00007002001"/>
</dbReference>
<keyword evidence="2" id="KW-1185">Reference proteome</keyword>
<dbReference type="GO" id="GO:0030490">
    <property type="term" value="P:maturation of SSU-rRNA"/>
    <property type="evidence" value="ECO:0007669"/>
    <property type="project" value="InterPro"/>
</dbReference>
<gene>
    <name evidence="1" type="ORF">CHC_T00007002001</name>
</gene>
<dbReference type="GO" id="GO:0005730">
    <property type="term" value="C:nucleolus"/>
    <property type="evidence" value="ECO:0007669"/>
    <property type="project" value="TreeGrafter"/>
</dbReference>
<dbReference type="InterPro" id="IPR036322">
    <property type="entry name" value="WD40_repeat_dom_sf"/>
</dbReference>
<sequence length="822" mass="89788">MDLSLHQVSKRKRIRSAQCSGEYVVSVNQSSSGTNVVSVSKWTQEGEGTVLGRPIREWEEAGGAKLTSCAVFDSRKGLVFAVLKDRRRYVTLQVSDERREKLVHENGRLLQLNNTVFSILVVPGVAAEDDGDVIVVVSSTGELALLCATGHDGEIESRTLDSLLVDTVIAVSRSEDGCIFIAGTMKSKVVVFPVFVRGGKSFAEMSLQRYAPIQLPPAQKSHLPRGGSQGGSIVDVLCDDLYMVILYTDGIVHLLRPLSSTFQSTSKSERLAAWYEGRDTTSSDPVMSLLERVFRLSSSITEDEASSALSPMQPKNNHVSNLVRLDSNYFAIGYGRCVSIWDWAYHIGHGLVETDGSIHFLCPSRRQTNIMIGCASGMQELSVAEAEQSISFSLGLAVSRKGTCDFIETELYRAPDFVPMRAQPVTVSVTKLAAEAEGNASQLFRKKLESLDTQELQLANQVLNRLETNSPESILKLTKRFTVAHKRIRRGNRGKRSNLGLSELPSERLAAATVARCLYEIHLGNPAFAVSLIDMIGTGVVSSEAVLAVLGTSDSWVGADEGQALTLLSIVDPLLKSDLYANALEAVVTRVADLPEPDVVRTVQYAVRSTQAEFLEFGSASTIPDSDDGSRKVEKLSRMTKLLLKCVSSAVDRGRVIASLRQIPILDVIGILSRLDHILNGTGVDKNAKDDPPSGAKRVSGVSKPFAQFNRQEIASYRGIGNWMDNDDKRGRHLCKSGIEGCIEWSSHLIDAHLATLIMDESGREVASRLHNTVRRRRKELESVRGLHGLTTHLLEGKGVPSQTDPLYSIKTLNVPAYASLQ</sequence>
<accession>R7QNQ2</accession>
<dbReference type="OrthoDB" id="6502630at2759"/>
<evidence type="ECO:0000313" key="1">
    <source>
        <dbReference type="EMBL" id="CDF40132.1"/>
    </source>
</evidence>
<name>R7QNQ2_CHOCR</name>
<proteinExistence type="predicted"/>
<evidence type="ECO:0000313" key="2">
    <source>
        <dbReference type="Proteomes" id="UP000012073"/>
    </source>
</evidence>
<dbReference type="GeneID" id="17318151"/>
<dbReference type="KEGG" id="ccp:CHC_T00007002001"/>
<dbReference type="GO" id="GO:0003723">
    <property type="term" value="F:RNA binding"/>
    <property type="evidence" value="ECO:0007669"/>
    <property type="project" value="TreeGrafter"/>
</dbReference>
<dbReference type="Proteomes" id="UP000012073">
    <property type="component" value="Unassembled WGS sequence"/>
</dbReference>
<organism evidence="1 2">
    <name type="scientific">Chondrus crispus</name>
    <name type="common">Carrageen Irish moss</name>
    <name type="synonym">Polymorpha crispa</name>
    <dbReference type="NCBI Taxonomy" id="2769"/>
    <lineage>
        <taxon>Eukaryota</taxon>
        <taxon>Rhodophyta</taxon>
        <taxon>Florideophyceae</taxon>
        <taxon>Rhodymeniophycidae</taxon>
        <taxon>Gigartinales</taxon>
        <taxon>Gigartinaceae</taxon>
        <taxon>Chondrus</taxon>
    </lineage>
</organism>
<dbReference type="InterPro" id="IPR042859">
    <property type="entry name" value="NOL11"/>
</dbReference>